<organism evidence="3 4">
    <name type="scientific">Caenispirillum salinarum AK4</name>
    <dbReference type="NCBI Taxonomy" id="1238182"/>
    <lineage>
        <taxon>Bacteria</taxon>
        <taxon>Pseudomonadati</taxon>
        <taxon>Pseudomonadota</taxon>
        <taxon>Alphaproteobacteria</taxon>
        <taxon>Rhodospirillales</taxon>
        <taxon>Novispirillaceae</taxon>
        <taxon>Caenispirillum</taxon>
    </lineage>
</organism>
<dbReference type="RefSeq" id="WP_009540037.1">
    <property type="nucleotide sequence ID" value="NZ_ANHY01000006.1"/>
</dbReference>
<evidence type="ECO:0000313" key="4">
    <source>
        <dbReference type="Proteomes" id="UP000009881"/>
    </source>
</evidence>
<keyword evidence="4" id="KW-1185">Reference proteome</keyword>
<reference evidence="3 4" key="1">
    <citation type="journal article" date="2013" name="Genome Announc.">
        <title>Draft Genome Sequence of an Alphaproteobacterium, Caenispirillum salinarum AK4(T), Isolated from a Solar Saltern.</title>
        <authorList>
            <person name="Khatri I."/>
            <person name="Singh A."/>
            <person name="Korpole S."/>
            <person name="Pinnaka A.K."/>
            <person name="Subramanian S."/>
        </authorList>
    </citation>
    <scope>NUCLEOTIDE SEQUENCE [LARGE SCALE GENOMIC DNA]</scope>
    <source>
        <strain evidence="3 4">AK4</strain>
    </source>
</reference>
<sequence length="140" mass="14810">MKAPGFFRNDPDRDDGPSRGGGWNGSGGRGPGRDPGNQGRMDFNRRSLISVALAIAFAVLIASVMPPPLVAATFSEICFFGALGIGVVAAIRREPIAGAPVLTGWDRAAMLLLLSQIAGLFVDHAEVEAYLRQVQQTGQF</sequence>
<dbReference type="eggNOG" id="ENOG502ZQNM">
    <property type="taxonomic scope" value="Bacteria"/>
</dbReference>
<name>K9HTF4_9PROT</name>
<feature type="region of interest" description="Disordered" evidence="1">
    <location>
        <begin position="1"/>
        <end position="41"/>
    </location>
</feature>
<evidence type="ECO:0000256" key="2">
    <source>
        <dbReference type="SAM" id="Phobius"/>
    </source>
</evidence>
<protein>
    <submittedName>
        <fullName evidence="3">Uncharacterized protein</fullName>
    </submittedName>
</protein>
<keyword evidence="2" id="KW-1133">Transmembrane helix</keyword>
<keyword evidence="2" id="KW-0472">Membrane</keyword>
<dbReference type="Proteomes" id="UP000009881">
    <property type="component" value="Unassembled WGS sequence"/>
</dbReference>
<feature type="transmembrane region" description="Helical" evidence="2">
    <location>
        <begin position="47"/>
        <end position="65"/>
    </location>
</feature>
<dbReference type="AlphaFoldDB" id="K9HTF4"/>
<gene>
    <name evidence="3" type="ORF">C882_3929</name>
</gene>
<keyword evidence="2" id="KW-0812">Transmembrane</keyword>
<proteinExistence type="predicted"/>
<evidence type="ECO:0000313" key="3">
    <source>
        <dbReference type="EMBL" id="EKV31556.1"/>
    </source>
</evidence>
<evidence type="ECO:0000256" key="1">
    <source>
        <dbReference type="SAM" id="MobiDB-lite"/>
    </source>
</evidence>
<dbReference type="STRING" id="1238182.C882_3929"/>
<dbReference type="EMBL" id="ANHY01000006">
    <property type="protein sequence ID" value="EKV31556.1"/>
    <property type="molecule type" value="Genomic_DNA"/>
</dbReference>
<feature type="compositionally biased region" description="Gly residues" evidence="1">
    <location>
        <begin position="18"/>
        <end position="30"/>
    </location>
</feature>
<accession>K9HTF4</accession>
<comment type="caution">
    <text evidence="3">The sequence shown here is derived from an EMBL/GenBank/DDBJ whole genome shotgun (WGS) entry which is preliminary data.</text>
</comment>
<feature type="transmembrane region" description="Helical" evidence="2">
    <location>
        <begin position="71"/>
        <end position="91"/>
    </location>
</feature>
<dbReference type="OrthoDB" id="9924598at2"/>